<dbReference type="Gene3D" id="2.40.30.170">
    <property type="match status" value="1"/>
</dbReference>
<feature type="coiled-coil region" evidence="2">
    <location>
        <begin position="229"/>
        <end position="284"/>
    </location>
</feature>
<dbReference type="Gene3D" id="1.10.287.470">
    <property type="entry name" value="Helix hairpin bin"/>
    <property type="match status" value="1"/>
</dbReference>
<feature type="domain" description="YknX-like C-terminal permuted SH3-like" evidence="6">
    <location>
        <begin position="399"/>
        <end position="464"/>
    </location>
</feature>
<feature type="compositionally biased region" description="Basic and acidic residues" evidence="3">
    <location>
        <begin position="459"/>
        <end position="471"/>
    </location>
</feature>
<evidence type="ECO:0000313" key="8">
    <source>
        <dbReference type="Proteomes" id="UP000253941"/>
    </source>
</evidence>
<evidence type="ECO:0000256" key="1">
    <source>
        <dbReference type="ARBA" id="ARBA00009477"/>
    </source>
</evidence>
<dbReference type="NCBIfam" id="TIGR01730">
    <property type="entry name" value="RND_mfp"/>
    <property type="match status" value="1"/>
</dbReference>
<dbReference type="InterPro" id="IPR058637">
    <property type="entry name" value="YknX-like_C"/>
</dbReference>
<dbReference type="Gene3D" id="2.40.50.100">
    <property type="match status" value="1"/>
</dbReference>
<dbReference type="GO" id="GO:0015562">
    <property type="term" value="F:efflux transmembrane transporter activity"/>
    <property type="evidence" value="ECO:0007669"/>
    <property type="project" value="TreeGrafter"/>
</dbReference>
<dbReference type="Gene3D" id="2.40.420.20">
    <property type="match status" value="1"/>
</dbReference>
<dbReference type="PANTHER" id="PTHR30469:SF15">
    <property type="entry name" value="HLYD FAMILY OF SECRETION PROTEINS"/>
    <property type="match status" value="1"/>
</dbReference>
<comment type="similarity">
    <text evidence="1">Belongs to the membrane fusion protein (MFP) (TC 8.A.1) family.</text>
</comment>
<keyword evidence="8" id="KW-1185">Reference proteome</keyword>
<evidence type="ECO:0000259" key="6">
    <source>
        <dbReference type="Pfam" id="PF25989"/>
    </source>
</evidence>
<dbReference type="InterPro" id="IPR006143">
    <property type="entry name" value="RND_pump_MFP"/>
</dbReference>
<evidence type="ECO:0000256" key="3">
    <source>
        <dbReference type="SAM" id="MobiDB-lite"/>
    </source>
</evidence>
<evidence type="ECO:0000259" key="4">
    <source>
        <dbReference type="Pfam" id="PF25917"/>
    </source>
</evidence>
<dbReference type="Pfam" id="PF25989">
    <property type="entry name" value="YknX_C"/>
    <property type="match status" value="1"/>
</dbReference>
<gene>
    <name evidence="7" type="ORF">DRB17_16630</name>
</gene>
<dbReference type="InterPro" id="IPR058792">
    <property type="entry name" value="Beta-barrel_RND_2"/>
</dbReference>
<dbReference type="Proteomes" id="UP000253941">
    <property type="component" value="Unassembled WGS sequence"/>
</dbReference>
<dbReference type="InterPro" id="IPR058625">
    <property type="entry name" value="MdtA-like_BSH"/>
</dbReference>
<dbReference type="GO" id="GO:1990281">
    <property type="term" value="C:efflux pump complex"/>
    <property type="evidence" value="ECO:0007669"/>
    <property type="project" value="TreeGrafter"/>
</dbReference>
<comment type="caution">
    <text evidence="7">The sequence shown here is derived from an EMBL/GenBank/DDBJ whole genome shotgun (WGS) entry which is preliminary data.</text>
</comment>
<evidence type="ECO:0000256" key="2">
    <source>
        <dbReference type="SAM" id="Coils"/>
    </source>
</evidence>
<feature type="domain" description="Multidrug resistance protein MdtA-like barrel-sandwich hybrid" evidence="4">
    <location>
        <begin position="161"/>
        <end position="307"/>
    </location>
</feature>
<sequence length="479" mass="51010">MHAAGIVAETVDMRVESCGHPAVLCGRDRAPVQASISAASRVAGIARRRLSTLRLIIAVIFASCFDRASMTRIDRVLQRSHLPFAPPLEVPLFDATPRPPVPVVYIIAAALMAAAGALLPPPAAAQGNGAARVLVDEVREVPLAQTAPVIGRLVATQSGVVAARVGAPVEAFLVEVGDRVERDQTLALLDDEVLAARRAQAAAALAEARARLATRREQLGLARQEFQRLERLKSSAAFSQARYEDQRQEVAIAAAEVASAEASIDSAQADLQLADINLKHAEVRAPYAGAVTQRMVEAGAYVGIGEPLVRMLADRSLEVEAQVPFNRLAVLKAGDVVDIELEDGSRHRARIRAVLPQENPQTRTRTVRAVPRFDAPHRPLASGQSVTVHVPLGDARNVLSVHKDAIIRSEDKATVFVYIDGKAEIRPVQLGAEVGSRFEVLEGLEPGAQAVVRGNERLRPGDDLKIEDAGGGKDGSAAG</sequence>
<dbReference type="SUPFAM" id="SSF111369">
    <property type="entry name" value="HlyD-like secretion proteins"/>
    <property type="match status" value="1"/>
</dbReference>
<reference evidence="7 8" key="1">
    <citation type="submission" date="2018-07" db="EMBL/GenBank/DDBJ databases">
        <title>Venubactetium sediminum gen. nov., sp. nov., isolated from a marine solar saltern.</title>
        <authorList>
            <person name="Wang S."/>
        </authorList>
    </citation>
    <scope>NUCLEOTIDE SEQUENCE [LARGE SCALE GENOMIC DNA]</scope>
    <source>
        <strain evidence="7 8">WD2A32</strain>
    </source>
</reference>
<organism evidence="7 8">
    <name type="scientific">Ferruginivarius sediminum</name>
    <dbReference type="NCBI Taxonomy" id="2661937"/>
    <lineage>
        <taxon>Bacteria</taxon>
        <taxon>Pseudomonadati</taxon>
        <taxon>Pseudomonadota</taxon>
        <taxon>Alphaproteobacteria</taxon>
        <taxon>Rhodospirillales</taxon>
        <taxon>Rhodospirillaceae</taxon>
        <taxon>Ferruginivarius</taxon>
    </lineage>
</organism>
<accession>A0A369T8E6</accession>
<dbReference type="Pfam" id="PF25917">
    <property type="entry name" value="BSH_RND"/>
    <property type="match status" value="1"/>
</dbReference>
<feature type="region of interest" description="Disordered" evidence="3">
    <location>
        <begin position="459"/>
        <end position="479"/>
    </location>
</feature>
<evidence type="ECO:0000259" key="5">
    <source>
        <dbReference type="Pfam" id="PF25954"/>
    </source>
</evidence>
<name>A0A369T8E6_9PROT</name>
<protein>
    <submittedName>
        <fullName evidence="7">Efflux RND transporter periplasmic adaptor subunit</fullName>
    </submittedName>
</protein>
<dbReference type="EMBL" id="QPMH01000021">
    <property type="protein sequence ID" value="RDD60734.1"/>
    <property type="molecule type" value="Genomic_DNA"/>
</dbReference>
<proteinExistence type="inferred from homology"/>
<dbReference type="Pfam" id="PF25954">
    <property type="entry name" value="Beta-barrel_RND_2"/>
    <property type="match status" value="1"/>
</dbReference>
<evidence type="ECO:0000313" key="7">
    <source>
        <dbReference type="EMBL" id="RDD60734.1"/>
    </source>
</evidence>
<dbReference type="AlphaFoldDB" id="A0A369T8E6"/>
<feature type="domain" description="CusB-like beta-barrel" evidence="5">
    <location>
        <begin position="319"/>
        <end position="389"/>
    </location>
</feature>
<keyword evidence="2" id="KW-0175">Coiled coil</keyword>
<dbReference type="PANTHER" id="PTHR30469">
    <property type="entry name" value="MULTIDRUG RESISTANCE PROTEIN MDTA"/>
    <property type="match status" value="1"/>
</dbReference>